<dbReference type="EMBL" id="CP025298">
    <property type="protein sequence ID" value="AUI08156.1"/>
    <property type="molecule type" value="Genomic_DNA"/>
</dbReference>
<proteinExistence type="predicted"/>
<evidence type="ECO:0000313" key="2">
    <source>
        <dbReference type="EMBL" id="AUI08156.1"/>
    </source>
</evidence>
<reference evidence="2 3" key="1">
    <citation type="submission" date="2017-12" db="EMBL/GenBank/DDBJ databases">
        <title>Complete Genome Sequence of Stenotrophomonas maltophilia CSM2.</title>
        <authorList>
            <person name="Castro-Jaimes S."/>
            <person name="Lopez-Leal G."/>
            <person name="Barberena Jonas C."/>
            <person name="Bustos P."/>
            <person name="Perez-Oseguera A."/>
            <person name="Cevallos M.A."/>
        </authorList>
    </citation>
    <scope>NUCLEOTIDE SEQUENCE [LARGE SCALE GENOMIC DNA]</scope>
    <source>
        <strain evidence="2 3">CSM2</strain>
    </source>
</reference>
<dbReference type="AlphaFoldDB" id="A0AAD0BXK2"/>
<feature type="transmembrane region" description="Helical" evidence="1">
    <location>
        <begin position="58"/>
        <end position="90"/>
    </location>
</feature>
<dbReference type="Proteomes" id="UP000234414">
    <property type="component" value="Chromosome"/>
</dbReference>
<gene>
    <name evidence="2" type="ORF">SmaCSM2_13590</name>
</gene>
<organism evidence="2 3">
    <name type="scientific">Stenotrophomonas maltophilia</name>
    <name type="common">Pseudomonas maltophilia</name>
    <name type="synonym">Xanthomonas maltophilia</name>
    <dbReference type="NCBI Taxonomy" id="40324"/>
    <lineage>
        <taxon>Bacteria</taxon>
        <taxon>Pseudomonadati</taxon>
        <taxon>Pseudomonadota</taxon>
        <taxon>Gammaproteobacteria</taxon>
        <taxon>Lysobacterales</taxon>
        <taxon>Lysobacteraceae</taxon>
        <taxon>Stenotrophomonas</taxon>
        <taxon>Stenotrophomonas maltophilia group</taxon>
    </lineage>
</organism>
<accession>A0AAD0BXK2</accession>
<evidence type="ECO:0008006" key="4">
    <source>
        <dbReference type="Google" id="ProtNLM"/>
    </source>
</evidence>
<evidence type="ECO:0000256" key="1">
    <source>
        <dbReference type="SAM" id="Phobius"/>
    </source>
</evidence>
<feature type="transmembrane region" description="Helical" evidence="1">
    <location>
        <begin position="178"/>
        <end position="197"/>
    </location>
</feature>
<protein>
    <recommendedName>
        <fullName evidence="4">Transmembrane protein</fullName>
    </recommendedName>
</protein>
<feature type="transmembrane region" description="Helical" evidence="1">
    <location>
        <begin position="20"/>
        <end position="38"/>
    </location>
</feature>
<dbReference type="RefSeq" id="WP_101765733.1">
    <property type="nucleotide sequence ID" value="NZ_CP025298.1"/>
</dbReference>
<keyword evidence="1" id="KW-0812">Transmembrane</keyword>
<keyword evidence="1" id="KW-0472">Membrane</keyword>
<evidence type="ECO:0000313" key="3">
    <source>
        <dbReference type="Proteomes" id="UP000234414"/>
    </source>
</evidence>
<name>A0AAD0BXK2_STEMA</name>
<keyword evidence="1" id="KW-1133">Transmembrane helix</keyword>
<sequence>MNLDLSKWSLLEKLSDFPFVLRMSAFALASDFASAMIWHKSIVELSLRELTERPGLALVLIVVFGLALSVGAVMVQIVVQFGLIPIALAIQERLPVDERDDSSPPMGYVTQFQAMKHLMVHPDHQWLARLEACLAKHREEERAWLVTVRNSIACMALSAASWCWADQSLLSVWADRWIWTYLVVLLLLGTPLMLFIWRGFDSEPLMYWPDLYDVLRAKREENTRKPAFVSRASSRR</sequence>